<name>A0A914YF70_9BILA</name>
<keyword evidence="2" id="KW-1185">Reference proteome</keyword>
<sequence>MKLLIIYAASAFIGIVAFAQDSSLTDSSDNNGNDGKGEAQPEIVEIQQDEYRCYIYICEYVSLEQVYQQIFPKKRFLGMKTMEYRKARIPIIQKVKELF</sequence>
<evidence type="ECO:0000256" key="1">
    <source>
        <dbReference type="SAM" id="SignalP"/>
    </source>
</evidence>
<evidence type="ECO:0000313" key="2">
    <source>
        <dbReference type="Proteomes" id="UP000887577"/>
    </source>
</evidence>
<accession>A0A914YF70</accession>
<feature type="signal peptide" evidence="1">
    <location>
        <begin position="1"/>
        <end position="19"/>
    </location>
</feature>
<dbReference type="WBParaSite" id="PSU_v2.g16023.t1">
    <property type="protein sequence ID" value="PSU_v2.g16023.t1"/>
    <property type="gene ID" value="PSU_v2.g16023"/>
</dbReference>
<proteinExistence type="predicted"/>
<evidence type="ECO:0000313" key="3">
    <source>
        <dbReference type="WBParaSite" id="PSU_v2.g16023.t1"/>
    </source>
</evidence>
<feature type="chain" id="PRO_5037642499" evidence="1">
    <location>
        <begin position="20"/>
        <end position="99"/>
    </location>
</feature>
<protein>
    <submittedName>
        <fullName evidence="3">Uncharacterized protein</fullName>
    </submittedName>
</protein>
<dbReference type="AlphaFoldDB" id="A0A914YF70"/>
<organism evidence="2 3">
    <name type="scientific">Panagrolaimus superbus</name>
    <dbReference type="NCBI Taxonomy" id="310955"/>
    <lineage>
        <taxon>Eukaryota</taxon>
        <taxon>Metazoa</taxon>
        <taxon>Ecdysozoa</taxon>
        <taxon>Nematoda</taxon>
        <taxon>Chromadorea</taxon>
        <taxon>Rhabditida</taxon>
        <taxon>Tylenchina</taxon>
        <taxon>Panagrolaimomorpha</taxon>
        <taxon>Panagrolaimoidea</taxon>
        <taxon>Panagrolaimidae</taxon>
        <taxon>Panagrolaimus</taxon>
    </lineage>
</organism>
<dbReference type="Proteomes" id="UP000887577">
    <property type="component" value="Unplaced"/>
</dbReference>
<keyword evidence="1" id="KW-0732">Signal</keyword>
<reference evidence="3" key="1">
    <citation type="submission" date="2022-11" db="UniProtKB">
        <authorList>
            <consortium name="WormBaseParasite"/>
        </authorList>
    </citation>
    <scope>IDENTIFICATION</scope>
</reference>